<reference evidence="2" key="2">
    <citation type="submission" date="2020-05" db="UniProtKB">
        <authorList>
            <consortium name="EnsemblMetazoa"/>
        </authorList>
    </citation>
    <scope>IDENTIFICATION</scope>
    <source>
        <strain evidence="2">maculatus3</strain>
    </source>
</reference>
<accession>A0A182SU43</accession>
<dbReference type="PANTHER" id="PTHR15379:SF2">
    <property type="entry name" value="CELL GROWTH REGULATOR WITH RING FINGER DOMAIN PROTEIN 1"/>
    <property type="match status" value="1"/>
</dbReference>
<name>A0A182SU43_9DIPT</name>
<dbReference type="PANTHER" id="PTHR15379">
    <property type="entry name" value="CELL GROWTH REGULATOR WITH RING FINGER DOMAIN PROTEIN 1"/>
    <property type="match status" value="1"/>
</dbReference>
<dbReference type="Proteomes" id="UP000075901">
    <property type="component" value="Unassembled WGS sequence"/>
</dbReference>
<evidence type="ECO:0008006" key="4">
    <source>
        <dbReference type="Google" id="ProtNLM"/>
    </source>
</evidence>
<feature type="compositionally biased region" description="Low complexity" evidence="1">
    <location>
        <begin position="40"/>
        <end position="49"/>
    </location>
</feature>
<dbReference type="InterPro" id="IPR042496">
    <property type="entry name" value="CGRF1"/>
</dbReference>
<dbReference type="AlphaFoldDB" id="A0A182SU43"/>
<evidence type="ECO:0000313" key="2">
    <source>
        <dbReference type="EnsemblMetazoa" id="AMAM013452-PA"/>
    </source>
</evidence>
<sequence length="116" mass="11732">MIQLYLATGDPMTADETTNNGGTGGASTNAGNGGTGVGSTAGTSTVPTGTLSLAEPVACAGNNEPLLCSDSAPRDCPVGEQLCVVCHYFPLSRALLPCRHTCICAVCFCKYQCPSV</sequence>
<protein>
    <recommendedName>
        <fullName evidence="4">RING-type domain-containing protein</fullName>
    </recommendedName>
</protein>
<reference evidence="3" key="1">
    <citation type="submission" date="2013-09" db="EMBL/GenBank/DDBJ databases">
        <title>The Genome Sequence of Anopheles maculatus species B.</title>
        <authorList>
            <consortium name="The Broad Institute Genomics Platform"/>
            <person name="Neafsey D.E."/>
            <person name="Besansky N."/>
            <person name="Howell P."/>
            <person name="Walton C."/>
            <person name="Young S.K."/>
            <person name="Zeng Q."/>
            <person name="Gargeya S."/>
            <person name="Fitzgerald M."/>
            <person name="Haas B."/>
            <person name="Abouelleil A."/>
            <person name="Allen A.W."/>
            <person name="Alvarado L."/>
            <person name="Arachchi H.M."/>
            <person name="Berlin A.M."/>
            <person name="Chapman S.B."/>
            <person name="Gainer-Dewar J."/>
            <person name="Goldberg J."/>
            <person name="Griggs A."/>
            <person name="Gujja S."/>
            <person name="Hansen M."/>
            <person name="Howarth C."/>
            <person name="Imamovic A."/>
            <person name="Ireland A."/>
            <person name="Larimer J."/>
            <person name="McCowan C."/>
            <person name="Murphy C."/>
            <person name="Pearson M."/>
            <person name="Poon T.W."/>
            <person name="Priest M."/>
            <person name="Roberts A."/>
            <person name="Saif S."/>
            <person name="Shea T."/>
            <person name="Sisk P."/>
            <person name="Sykes S."/>
            <person name="Wortman J."/>
            <person name="Nusbaum C."/>
            <person name="Birren B."/>
        </authorList>
    </citation>
    <scope>NUCLEOTIDE SEQUENCE [LARGE SCALE GENOMIC DNA]</scope>
    <source>
        <strain evidence="3">maculatus3</strain>
    </source>
</reference>
<keyword evidence="3" id="KW-1185">Reference proteome</keyword>
<dbReference type="VEuPathDB" id="VectorBase:AMAM013452"/>
<dbReference type="EnsemblMetazoa" id="AMAM013452-RA">
    <property type="protein sequence ID" value="AMAM013452-PA"/>
    <property type="gene ID" value="AMAM013452"/>
</dbReference>
<evidence type="ECO:0000256" key="1">
    <source>
        <dbReference type="SAM" id="MobiDB-lite"/>
    </source>
</evidence>
<evidence type="ECO:0000313" key="3">
    <source>
        <dbReference type="Proteomes" id="UP000075901"/>
    </source>
</evidence>
<proteinExistence type="predicted"/>
<feature type="region of interest" description="Disordered" evidence="1">
    <location>
        <begin position="7"/>
        <end position="49"/>
    </location>
</feature>
<dbReference type="GO" id="GO:0030308">
    <property type="term" value="P:negative regulation of cell growth"/>
    <property type="evidence" value="ECO:0007669"/>
    <property type="project" value="TreeGrafter"/>
</dbReference>
<organism evidence="2 3">
    <name type="scientific">Anopheles maculatus</name>
    <dbReference type="NCBI Taxonomy" id="74869"/>
    <lineage>
        <taxon>Eukaryota</taxon>
        <taxon>Metazoa</taxon>
        <taxon>Ecdysozoa</taxon>
        <taxon>Arthropoda</taxon>
        <taxon>Hexapoda</taxon>
        <taxon>Insecta</taxon>
        <taxon>Pterygota</taxon>
        <taxon>Neoptera</taxon>
        <taxon>Endopterygota</taxon>
        <taxon>Diptera</taxon>
        <taxon>Nematocera</taxon>
        <taxon>Culicoidea</taxon>
        <taxon>Culicidae</taxon>
        <taxon>Anophelinae</taxon>
        <taxon>Anopheles</taxon>
        <taxon>Anopheles maculatus group</taxon>
    </lineage>
</organism>
<feature type="compositionally biased region" description="Gly residues" evidence="1">
    <location>
        <begin position="21"/>
        <end position="39"/>
    </location>
</feature>